<protein>
    <recommendedName>
        <fullName evidence="3">CopG family transcriptional regulator</fullName>
    </recommendedName>
</protein>
<dbReference type="InterPro" id="IPR038296">
    <property type="entry name" value="ParD_sf"/>
</dbReference>
<dbReference type="EMBL" id="AZHX01000513">
    <property type="protein sequence ID" value="ETX07169.1"/>
    <property type="molecule type" value="Genomic_DNA"/>
</dbReference>
<evidence type="ECO:0008006" key="3">
    <source>
        <dbReference type="Google" id="ProtNLM"/>
    </source>
</evidence>
<evidence type="ECO:0000313" key="2">
    <source>
        <dbReference type="Proteomes" id="UP000019140"/>
    </source>
</evidence>
<proteinExistence type="predicted"/>
<accession>W4M9V9</accession>
<name>W4M9V9_9BACT</name>
<dbReference type="Proteomes" id="UP000019140">
    <property type="component" value="Unassembled WGS sequence"/>
</dbReference>
<evidence type="ECO:0000313" key="1">
    <source>
        <dbReference type="EMBL" id="ETX07169.1"/>
    </source>
</evidence>
<dbReference type="HOGENOM" id="CLU_2551985_0_0_7"/>
<reference evidence="1 2" key="1">
    <citation type="journal article" date="2014" name="Nature">
        <title>An environmental bacterial taxon with a large and distinct metabolic repertoire.</title>
        <authorList>
            <person name="Wilson M.C."/>
            <person name="Mori T."/>
            <person name="Ruckert C."/>
            <person name="Uria A.R."/>
            <person name="Helf M.J."/>
            <person name="Takada K."/>
            <person name="Gernert C."/>
            <person name="Steffens U.A."/>
            <person name="Heycke N."/>
            <person name="Schmitt S."/>
            <person name="Rinke C."/>
            <person name="Helfrich E.J."/>
            <person name="Brachmann A.O."/>
            <person name="Gurgui C."/>
            <person name="Wakimoto T."/>
            <person name="Kracht M."/>
            <person name="Crusemann M."/>
            <person name="Hentschel U."/>
            <person name="Abe I."/>
            <person name="Matsunaga S."/>
            <person name="Kalinowski J."/>
            <person name="Takeyama H."/>
            <person name="Piel J."/>
        </authorList>
    </citation>
    <scope>NUCLEOTIDE SEQUENCE [LARGE SCALE GENOMIC DNA]</scope>
    <source>
        <strain evidence="2">TSY2</strain>
    </source>
</reference>
<sequence length="82" mass="9478">MSETQSLDEFVKEQLQTGKYASYEDLVAAGIRLLRERENELDWIVDELSPAVKDYLNGDRGETLDIEAMKRQGRNRLADMKN</sequence>
<organism evidence="1 2">
    <name type="scientific">Candidatus Entotheonella gemina</name>
    <dbReference type="NCBI Taxonomy" id="1429439"/>
    <lineage>
        <taxon>Bacteria</taxon>
        <taxon>Pseudomonadati</taxon>
        <taxon>Nitrospinota/Tectimicrobiota group</taxon>
        <taxon>Candidatus Tectimicrobiota</taxon>
        <taxon>Candidatus Entotheonellia</taxon>
        <taxon>Candidatus Entotheonellales</taxon>
        <taxon>Candidatus Entotheonellaceae</taxon>
        <taxon>Candidatus Entotheonella</taxon>
    </lineage>
</organism>
<dbReference type="Gene3D" id="6.10.10.120">
    <property type="entry name" value="Antitoxin ParD1-like"/>
    <property type="match status" value="1"/>
</dbReference>
<gene>
    <name evidence="1" type="ORF">ETSY2_12790</name>
</gene>
<dbReference type="Pfam" id="PF03693">
    <property type="entry name" value="ParD_antitoxin"/>
    <property type="match status" value="1"/>
</dbReference>
<dbReference type="InterPro" id="IPR022789">
    <property type="entry name" value="ParD"/>
</dbReference>
<keyword evidence="2" id="KW-1185">Reference proteome</keyword>
<comment type="caution">
    <text evidence="1">The sequence shown here is derived from an EMBL/GenBank/DDBJ whole genome shotgun (WGS) entry which is preliminary data.</text>
</comment>
<dbReference type="AlphaFoldDB" id="W4M9V9"/>